<proteinExistence type="predicted"/>
<dbReference type="EMBL" id="UFXS01000001">
    <property type="protein sequence ID" value="STD56010.1"/>
    <property type="molecule type" value="Genomic_DNA"/>
</dbReference>
<dbReference type="RefSeq" id="WP_115000274.1">
    <property type="nucleotide sequence ID" value="NZ_UFXS01000001.1"/>
</dbReference>
<accession>A0A376G8B4</accession>
<protein>
    <submittedName>
        <fullName evidence="2">NADH-flavin reductase</fullName>
    </submittedName>
</protein>
<evidence type="ECO:0000313" key="3">
    <source>
        <dbReference type="Proteomes" id="UP000254737"/>
    </source>
</evidence>
<dbReference type="Proteomes" id="UP000254737">
    <property type="component" value="Unassembled WGS sequence"/>
</dbReference>
<dbReference type="Pfam" id="PF13460">
    <property type="entry name" value="NAD_binding_10"/>
    <property type="match status" value="1"/>
</dbReference>
<name>A0A376G8B4_9FLAO</name>
<dbReference type="STRING" id="343874.GCA_000805695_00977"/>
<evidence type="ECO:0000313" key="2">
    <source>
        <dbReference type="EMBL" id="STD56010.1"/>
    </source>
</evidence>
<evidence type="ECO:0000259" key="1">
    <source>
        <dbReference type="Pfam" id="PF13460"/>
    </source>
</evidence>
<dbReference type="SUPFAM" id="SSF51735">
    <property type="entry name" value="NAD(P)-binding Rossmann-fold domains"/>
    <property type="match status" value="1"/>
</dbReference>
<gene>
    <name evidence="2" type="ORF">NCTC13456_01990</name>
</gene>
<dbReference type="InterPro" id="IPR016040">
    <property type="entry name" value="NAD(P)-bd_dom"/>
</dbReference>
<reference evidence="2 3" key="1">
    <citation type="submission" date="2018-06" db="EMBL/GenBank/DDBJ databases">
        <authorList>
            <consortium name="Pathogen Informatics"/>
            <person name="Doyle S."/>
        </authorList>
    </citation>
    <scope>NUCLEOTIDE SEQUENCE [LARGE SCALE GENOMIC DNA]</scope>
    <source>
        <strain evidence="2 3">NCTC13456</strain>
    </source>
</reference>
<sequence>MRVAVIGATGFVGSHIVEELVNRNQSIKAFARNTDNVLDSKNVAKVALDVNDVQALATDLKGADVVVSAFNAGWANPNIYEDYLKGAKAIEEATKLAGVKRLIVIGGAGSLYVNDQKELQIVDTPDFPEQIKQGALAARDYYNILKQDNELDWTMFSPAPEMHQGTSGERKGTYRLGNDVPVFNAEGRSILSVEDVAVVIADEIENANHIKSRFTAAY</sequence>
<dbReference type="PANTHER" id="PTHR43355:SF2">
    <property type="entry name" value="FLAVIN REDUCTASE (NADPH)"/>
    <property type="match status" value="1"/>
</dbReference>
<dbReference type="Gene3D" id="3.40.50.720">
    <property type="entry name" value="NAD(P)-binding Rossmann-like Domain"/>
    <property type="match status" value="1"/>
</dbReference>
<dbReference type="InterPro" id="IPR051606">
    <property type="entry name" value="Polyketide_Oxido-like"/>
</dbReference>
<dbReference type="PANTHER" id="PTHR43355">
    <property type="entry name" value="FLAVIN REDUCTASE (NADPH)"/>
    <property type="match status" value="1"/>
</dbReference>
<feature type="domain" description="NAD(P)-binding" evidence="1">
    <location>
        <begin position="7"/>
        <end position="206"/>
    </location>
</feature>
<dbReference type="GO" id="GO:0016646">
    <property type="term" value="F:oxidoreductase activity, acting on the CH-NH group of donors, NAD or NADP as acceptor"/>
    <property type="evidence" value="ECO:0007669"/>
    <property type="project" value="TreeGrafter"/>
</dbReference>
<dbReference type="AlphaFoldDB" id="A0A376G8B4"/>
<dbReference type="InterPro" id="IPR036291">
    <property type="entry name" value="NAD(P)-bd_dom_sf"/>
</dbReference>
<organism evidence="2 3">
    <name type="scientific">Empedobacter falsenii</name>
    <dbReference type="NCBI Taxonomy" id="343874"/>
    <lineage>
        <taxon>Bacteria</taxon>
        <taxon>Pseudomonadati</taxon>
        <taxon>Bacteroidota</taxon>
        <taxon>Flavobacteriia</taxon>
        <taxon>Flavobacteriales</taxon>
        <taxon>Weeksellaceae</taxon>
        <taxon>Empedobacter</taxon>
    </lineage>
</organism>